<proteinExistence type="predicted"/>
<reference evidence="1 2" key="1">
    <citation type="journal article" date="2013" name="Genome Announc.">
        <title>Draft Whole-Genome Sequence of Bacillus sonorensis Strain L12, a Source of Nonribosomal Lipopeptides.</title>
        <authorList>
            <person name="Adimpong D.B."/>
            <person name="Sorensen K.I."/>
            <person name="Nielsen D.S."/>
            <person name="Thorsen L."/>
            <person name="Rasmussen T.B."/>
            <person name="Derkx P.M."/>
            <person name="Jespersen L."/>
        </authorList>
    </citation>
    <scope>NUCLEOTIDE SEQUENCE [LARGE SCALE GENOMIC DNA]</scope>
    <source>
        <strain evidence="1 2">L12</strain>
    </source>
</reference>
<sequence length="66" mass="7733">MGAVLGFFVFMRCFFQTVMIHSIFSAAVVEDAYFYQLQFSAMLYKSRFNVENIISLNQENLDKMMV</sequence>
<dbReference type="STRING" id="1274524.BSONL12_02217"/>
<gene>
    <name evidence="1" type="ORF">BSONL12_02217</name>
</gene>
<organism evidence="1 2">
    <name type="scientific">Bacillus sonorensis L12</name>
    <dbReference type="NCBI Taxonomy" id="1274524"/>
    <lineage>
        <taxon>Bacteria</taxon>
        <taxon>Bacillati</taxon>
        <taxon>Bacillota</taxon>
        <taxon>Bacilli</taxon>
        <taxon>Bacillales</taxon>
        <taxon>Bacillaceae</taxon>
        <taxon>Bacillus</taxon>
    </lineage>
</organism>
<accession>M5PAL2</accession>
<dbReference type="AlphaFoldDB" id="M5PAL2"/>
<evidence type="ECO:0000313" key="1">
    <source>
        <dbReference type="EMBL" id="EME76558.1"/>
    </source>
</evidence>
<dbReference type="EMBL" id="AOFM01000002">
    <property type="protein sequence ID" value="EME76558.1"/>
    <property type="molecule type" value="Genomic_DNA"/>
</dbReference>
<name>M5PAL2_9BACI</name>
<evidence type="ECO:0000313" key="2">
    <source>
        <dbReference type="Proteomes" id="UP000011907"/>
    </source>
</evidence>
<comment type="caution">
    <text evidence="1">The sequence shown here is derived from an EMBL/GenBank/DDBJ whole genome shotgun (WGS) entry which is preliminary data.</text>
</comment>
<dbReference type="Proteomes" id="UP000011907">
    <property type="component" value="Unassembled WGS sequence"/>
</dbReference>
<protein>
    <submittedName>
        <fullName evidence="1">Uncharacterized protein</fullName>
    </submittedName>
</protein>